<gene>
    <name evidence="1" type="ORF">DLAC_11026</name>
</gene>
<organism evidence="1 2">
    <name type="scientific">Tieghemostelium lacteum</name>
    <name type="common">Slime mold</name>
    <name type="synonym">Dictyostelium lacteum</name>
    <dbReference type="NCBI Taxonomy" id="361077"/>
    <lineage>
        <taxon>Eukaryota</taxon>
        <taxon>Amoebozoa</taxon>
        <taxon>Evosea</taxon>
        <taxon>Eumycetozoa</taxon>
        <taxon>Dictyostelia</taxon>
        <taxon>Dictyosteliales</taxon>
        <taxon>Raperosteliaceae</taxon>
        <taxon>Tieghemostelium</taxon>
    </lineage>
</organism>
<dbReference type="Proteomes" id="UP000076078">
    <property type="component" value="Unassembled WGS sequence"/>
</dbReference>
<sequence length="526" mass="61609">MVIPNYLIINILDPILNHSKEIEYVYMFLRKYTLISKEWNQSIIVKLQYRHVNNLQRLVTVELLPDFIALANKYKWYNYRFIFPGHLFKLADLFRDQVSQIFITKGQSTPLDQSISHFKNSESIVVETSDSEEFLFNQLKSLCNIDIHIKSSYSQSKIDFNRIGELIQNRRVISLDFLGFNFIFTKNSNSFQPNSLTRINLVMIRMSQWMLESLLDNSLNCQNLELDAVVLNEYKTYDKVLDILNHASQSMNLQRLRVSTNIYSSYQAAVDFLSNIKTGTLILDNVEWEGETLPDITNQWIHSLELPTSKGDIILELWKHKDNIKSISVKYAFKNLFKEFKNLRYLTIPHLPSSMAMINDLLAHKNLHSIDFYELYIGVLNKLLSIPHPSVQSYNIRSLKYDPNSFDKDLILFIKSLSNNTTLTELVISDSFCSSCNNYNHCKLYIEILTINKTLHKFILPESLSNTFKFTTDMVKQFNELFKINTTIQQLKCFDYASITNVSLRYHNQIHLDLLDVFSKYNVIIY</sequence>
<protein>
    <submittedName>
        <fullName evidence="1">Uncharacterized protein</fullName>
    </submittedName>
</protein>
<name>A0A151Z328_TIELA</name>
<dbReference type="EMBL" id="LODT01000051">
    <property type="protein sequence ID" value="KYQ88327.1"/>
    <property type="molecule type" value="Genomic_DNA"/>
</dbReference>
<evidence type="ECO:0000313" key="1">
    <source>
        <dbReference type="EMBL" id="KYQ88327.1"/>
    </source>
</evidence>
<reference evidence="1 2" key="1">
    <citation type="submission" date="2015-12" db="EMBL/GenBank/DDBJ databases">
        <title>Dictyostelia acquired genes for synthesis and detection of signals that induce cell-type specialization by lateral gene transfer from prokaryotes.</title>
        <authorList>
            <person name="Gloeckner G."/>
            <person name="Schaap P."/>
        </authorList>
    </citation>
    <scope>NUCLEOTIDE SEQUENCE [LARGE SCALE GENOMIC DNA]</scope>
    <source>
        <strain evidence="1 2">TK</strain>
    </source>
</reference>
<dbReference type="InParanoid" id="A0A151Z328"/>
<accession>A0A151Z328</accession>
<proteinExistence type="predicted"/>
<keyword evidence="2" id="KW-1185">Reference proteome</keyword>
<comment type="caution">
    <text evidence="1">The sequence shown here is derived from an EMBL/GenBank/DDBJ whole genome shotgun (WGS) entry which is preliminary data.</text>
</comment>
<dbReference type="AlphaFoldDB" id="A0A151Z328"/>
<evidence type="ECO:0000313" key="2">
    <source>
        <dbReference type="Proteomes" id="UP000076078"/>
    </source>
</evidence>